<reference evidence="1" key="1">
    <citation type="journal article" date="2023" name="Science">
        <title>Genome structures resolve the early diversification of teleost fishes.</title>
        <authorList>
            <person name="Parey E."/>
            <person name="Louis A."/>
            <person name="Montfort J."/>
            <person name="Bouchez O."/>
            <person name="Roques C."/>
            <person name="Iampietro C."/>
            <person name="Lluch J."/>
            <person name="Castinel A."/>
            <person name="Donnadieu C."/>
            <person name="Desvignes T."/>
            <person name="Floi Bucao C."/>
            <person name="Jouanno E."/>
            <person name="Wen M."/>
            <person name="Mejri S."/>
            <person name="Dirks R."/>
            <person name="Jansen H."/>
            <person name="Henkel C."/>
            <person name="Chen W.J."/>
            <person name="Zahm M."/>
            <person name="Cabau C."/>
            <person name="Klopp C."/>
            <person name="Thompson A.W."/>
            <person name="Robinson-Rechavi M."/>
            <person name="Braasch I."/>
            <person name="Lecointre G."/>
            <person name="Bobe J."/>
            <person name="Postlethwait J.H."/>
            <person name="Berthelot C."/>
            <person name="Roest Crollius H."/>
            <person name="Guiguen Y."/>
        </authorList>
    </citation>
    <scope>NUCLEOTIDE SEQUENCE</scope>
    <source>
        <tissue evidence="1">Blood</tissue>
    </source>
</reference>
<evidence type="ECO:0000313" key="1">
    <source>
        <dbReference type="EMBL" id="KAJ8353053.1"/>
    </source>
</evidence>
<dbReference type="AlphaFoldDB" id="A0AAD7VWM1"/>
<dbReference type="EMBL" id="JAINUG010001782">
    <property type="protein sequence ID" value="KAJ8353053.1"/>
    <property type="molecule type" value="Genomic_DNA"/>
</dbReference>
<dbReference type="InterPro" id="IPR036282">
    <property type="entry name" value="Glutathione-S-Trfase_C_sf"/>
</dbReference>
<comment type="caution">
    <text evidence="1">The sequence shown here is derived from an EMBL/GenBank/DDBJ whole genome shotgun (WGS) entry which is preliminary data.</text>
</comment>
<evidence type="ECO:0000313" key="2">
    <source>
        <dbReference type="Proteomes" id="UP001221898"/>
    </source>
</evidence>
<organism evidence="1 2">
    <name type="scientific">Aldrovandia affinis</name>
    <dbReference type="NCBI Taxonomy" id="143900"/>
    <lineage>
        <taxon>Eukaryota</taxon>
        <taxon>Metazoa</taxon>
        <taxon>Chordata</taxon>
        <taxon>Craniata</taxon>
        <taxon>Vertebrata</taxon>
        <taxon>Euteleostomi</taxon>
        <taxon>Actinopterygii</taxon>
        <taxon>Neopterygii</taxon>
        <taxon>Teleostei</taxon>
        <taxon>Notacanthiformes</taxon>
        <taxon>Halosauridae</taxon>
        <taxon>Aldrovandia</taxon>
    </lineage>
</organism>
<accession>A0AAD7VWM1</accession>
<gene>
    <name evidence="1" type="ORF">AAFF_G00115130</name>
</gene>
<keyword evidence="2" id="KW-1185">Reference proteome</keyword>
<dbReference type="SUPFAM" id="SSF47616">
    <property type="entry name" value="GST C-terminal domain-like"/>
    <property type="match status" value="1"/>
</dbReference>
<name>A0AAD7VWM1_9TELE</name>
<sequence>MLSDLGQEWKENLMNFDDWTKGRSETKNVHLGRKHGAYGKDDNEAAHIDMLMDGAEDFRTKYVGMIYQNYDAGKDKYIEELLIASQV</sequence>
<protein>
    <submittedName>
        <fullName evidence="1">Uncharacterized protein</fullName>
    </submittedName>
</protein>
<dbReference type="Gene3D" id="1.20.1050.130">
    <property type="match status" value="1"/>
</dbReference>
<proteinExistence type="predicted"/>
<dbReference type="Proteomes" id="UP001221898">
    <property type="component" value="Unassembled WGS sequence"/>
</dbReference>